<keyword evidence="2" id="KW-1185">Reference proteome</keyword>
<organism evidence="1 2">
    <name type="scientific">Thioalkalivibrio sulfidiphilus (strain HL-EbGR7)</name>
    <dbReference type="NCBI Taxonomy" id="396588"/>
    <lineage>
        <taxon>Bacteria</taxon>
        <taxon>Pseudomonadati</taxon>
        <taxon>Pseudomonadota</taxon>
        <taxon>Gammaproteobacteria</taxon>
        <taxon>Chromatiales</taxon>
        <taxon>Ectothiorhodospiraceae</taxon>
        <taxon>Thioalkalivibrio</taxon>
    </lineage>
</organism>
<protein>
    <submittedName>
        <fullName evidence="1">Uncharacterized protein</fullName>
    </submittedName>
</protein>
<dbReference type="KEGG" id="tgr:Tgr7_1780"/>
<dbReference type="HOGENOM" id="CLU_956263_0_0_6"/>
<dbReference type="OrthoDB" id="7025252at2"/>
<dbReference type="Proteomes" id="UP000002383">
    <property type="component" value="Chromosome"/>
</dbReference>
<evidence type="ECO:0000313" key="1">
    <source>
        <dbReference type="EMBL" id="ACL72862.1"/>
    </source>
</evidence>
<gene>
    <name evidence="1" type="ordered locus">Tgr7_1780</name>
</gene>
<dbReference type="RefSeq" id="WP_012638344.1">
    <property type="nucleotide sequence ID" value="NC_011901.1"/>
</dbReference>
<sequence length="291" mass="32456">MAKKRYDKQALFNDYLLALWQGMAHIESTFQVSGLCGQVFGGHMPERNTSDFEGDSVFGPEARDHVEASDAWRTLSGLYDYAVDGLLEHGSHAEDLVLFGQEILQVLSTEHSSPSDAWFDIVAMGDARFGLHDGSSISPERLALLANVDLRTVRNAISAGELDAMKVMGEQHIEHDSAVRWLHGRRGFKPTRIINMRGVALEEVTSPLALASLLRERREKLKLDEHRDILPPAHPAASAQILNDLEDGVFTLTLDAAFPLADFYQLDRTEFLKTLMRCFYPEQYKALTGAA</sequence>
<evidence type="ECO:0000313" key="2">
    <source>
        <dbReference type="Proteomes" id="UP000002383"/>
    </source>
</evidence>
<name>B8GSF8_THISH</name>
<accession>B8GSF8</accession>
<proteinExistence type="predicted"/>
<dbReference type="STRING" id="396588.Tgr7_1780"/>
<dbReference type="AlphaFoldDB" id="B8GSF8"/>
<reference evidence="1 2" key="1">
    <citation type="journal article" date="2011" name="Stand. Genomic Sci.">
        <title>Complete genome sequence of 'Thioalkalivibrio sulfidophilus' HL-EbGr7.</title>
        <authorList>
            <person name="Muyzer G."/>
            <person name="Sorokin D.Y."/>
            <person name="Mavromatis K."/>
            <person name="Lapidus A."/>
            <person name="Clum A."/>
            <person name="Ivanova N."/>
            <person name="Pati A."/>
            <person name="d'Haeseleer P."/>
            <person name="Woyke T."/>
            <person name="Kyrpides N.C."/>
        </authorList>
    </citation>
    <scope>NUCLEOTIDE SEQUENCE [LARGE SCALE GENOMIC DNA]</scope>
    <source>
        <strain evidence="1 2">HL-EbGR7</strain>
    </source>
</reference>
<dbReference type="EMBL" id="CP001339">
    <property type="protein sequence ID" value="ACL72862.1"/>
    <property type="molecule type" value="Genomic_DNA"/>
</dbReference>